<dbReference type="Pfam" id="PF11695">
    <property type="entry name" value="DUF3291"/>
    <property type="match status" value="1"/>
</dbReference>
<evidence type="ECO:0000313" key="2">
    <source>
        <dbReference type="EMBL" id="WAL67327.1"/>
    </source>
</evidence>
<dbReference type="InterPro" id="IPR021708">
    <property type="entry name" value="DUF3291"/>
</dbReference>
<evidence type="ECO:0000259" key="1">
    <source>
        <dbReference type="Pfam" id="PF11695"/>
    </source>
</evidence>
<protein>
    <submittedName>
        <fullName evidence="2">DUF3291 domain-containing protein</fullName>
    </submittedName>
</protein>
<sequence length="167" mass="18896">MIFELAQVNIARLLAPLADPQLADFVAALDPVNALADAAPGFVWRMQTEDGNATSVRAFEWDAGDSSGVIVNMSVWRSVEELAEFVYSDEHREVLRRRREWFERMREAVTALWWVPAGHRPDTAEAEDRIRHLRAHGPTPYAFTLRQTFAPGSELPEPGRPDWLCPA</sequence>
<dbReference type="Proteomes" id="UP001163203">
    <property type="component" value="Chromosome"/>
</dbReference>
<gene>
    <name evidence="2" type="ORF">ORV05_05945</name>
</gene>
<feature type="domain" description="DUF3291" evidence="1">
    <location>
        <begin position="5"/>
        <end position="147"/>
    </location>
</feature>
<name>A0ABY7B7U2_9PSEU</name>
<keyword evidence="3" id="KW-1185">Reference proteome</keyword>
<dbReference type="SUPFAM" id="SSF54909">
    <property type="entry name" value="Dimeric alpha+beta barrel"/>
    <property type="match status" value="1"/>
</dbReference>
<evidence type="ECO:0000313" key="3">
    <source>
        <dbReference type="Proteomes" id="UP001163203"/>
    </source>
</evidence>
<dbReference type="EMBL" id="CP113836">
    <property type="protein sequence ID" value="WAL67327.1"/>
    <property type="molecule type" value="Genomic_DNA"/>
</dbReference>
<organism evidence="2 3">
    <name type="scientific">Amycolatopsis cynarae</name>
    <dbReference type="NCBI Taxonomy" id="2995223"/>
    <lineage>
        <taxon>Bacteria</taxon>
        <taxon>Bacillati</taxon>
        <taxon>Actinomycetota</taxon>
        <taxon>Actinomycetes</taxon>
        <taxon>Pseudonocardiales</taxon>
        <taxon>Pseudonocardiaceae</taxon>
        <taxon>Amycolatopsis</taxon>
    </lineage>
</organism>
<proteinExistence type="predicted"/>
<dbReference type="InterPro" id="IPR011008">
    <property type="entry name" value="Dimeric_a/b-barrel"/>
</dbReference>
<reference evidence="2" key="1">
    <citation type="submission" date="2022-11" db="EMBL/GenBank/DDBJ databases">
        <authorList>
            <person name="Mo P."/>
        </authorList>
    </citation>
    <scope>NUCLEOTIDE SEQUENCE</scope>
    <source>
        <strain evidence="2">HUAS 11-8</strain>
    </source>
</reference>
<dbReference type="RefSeq" id="WP_268757437.1">
    <property type="nucleotide sequence ID" value="NZ_CP113836.1"/>
</dbReference>
<accession>A0ABY7B7U2</accession>